<dbReference type="Proteomes" id="UP000031972">
    <property type="component" value="Unassembled WGS sequence"/>
</dbReference>
<accession>A0A0C2SFV7</accession>
<feature type="transmembrane region" description="Helical" evidence="1">
    <location>
        <begin position="7"/>
        <end position="31"/>
    </location>
</feature>
<protein>
    <submittedName>
        <fullName evidence="2">Uncharacterized protein</fullName>
    </submittedName>
</protein>
<dbReference type="EMBL" id="JXRR01000001">
    <property type="protein sequence ID" value="KIL52814.1"/>
    <property type="molecule type" value="Genomic_DNA"/>
</dbReference>
<feature type="transmembrane region" description="Helical" evidence="1">
    <location>
        <begin position="43"/>
        <end position="67"/>
    </location>
</feature>
<keyword evidence="1" id="KW-0812">Transmembrane</keyword>
<evidence type="ECO:0000313" key="2">
    <source>
        <dbReference type="EMBL" id="KIL52814.1"/>
    </source>
</evidence>
<evidence type="ECO:0000256" key="1">
    <source>
        <dbReference type="SAM" id="Phobius"/>
    </source>
</evidence>
<keyword evidence="1" id="KW-0472">Membrane</keyword>
<sequence length="102" mass="11689">MMKNRSLIILIWASQLFYVLFLPIWFTFFGLTVIRSEQSQSPFLSAAAEYIAGAYPVVLLAVIVLSWSAYRKRKLKKMILINTIPILWIAPILITFLVANVL</sequence>
<proteinExistence type="predicted"/>
<dbReference type="AlphaFoldDB" id="A0A0C2SFV7"/>
<feature type="transmembrane region" description="Helical" evidence="1">
    <location>
        <begin position="79"/>
        <end position="99"/>
    </location>
</feature>
<organism evidence="2 3">
    <name type="scientific">Jeotgalibacillus campisalis</name>
    <dbReference type="NCBI Taxonomy" id="220754"/>
    <lineage>
        <taxon>Bacteria</taxon>
        <taxon>Bacillati</taxon>
        <taxon>Bacillota</taxon>
        <taxon>Bacilli</taxon>
        <taxon>Bacillales</taxon>
        <taxon>Caryophanaceae</taxon>
        <taxon>Jeotgalibacillus</taxon>
    </lineage>
</organism>
<evidence type="ECO:0000313" key="3">
    <source>
        <dbReference type="Proteomes" id="UP000031972"/>
    </source>
</evidence>
<dbReference type="RefSeq" id="WP_041053589.1">
    <property type="nucleotide sequence ID" value="NZ_JXRR01000001.1"/>
</dbReference>
<dbReference type="PATRIC" id="fig|220754.4.peg.146"/>
<comment type="caution">
    <text evidence="2">The sequence shown here is derived from an EMBL/GenBank/DDBJ whole genome shotgun (WGS) entry which is preliminary data.</text>
</comment>
<dbReference type="OrthoDB" id="2453935at2"/>
<gene>
    <name evidence="2" type="ORF">KR50_01430</name>
</gene>
<reference evidence="2 3" key="1">
    <citation type="submission" date="2015-01" db="EMBL/GenBank/DDBJ databases">
        <title>Jeotgalibacillus campisalis genome sequencing.</title>
        <authorList>
            <person name="Goh K.M."/>
            <person name="Chan K.-G."/>
            <person name="Yaakop A.S."/>
            <person name="Ee R."/>
            <person name="Gan H.M."/>
            <person name="Chan C.S."/>
        </authorList>
    </citation>
    <scope>NUCLEOTIDE SEQUENCE [LARGE SCALE GENOMIC DNA]</scope>
    <source>
        <strain evidence="2 3">SF-57</strain>
    </source>
</reference>
<name>A0A0C2SFV7_9BACL</name>
<keyword evidence="1" id="KW-1133">Transmembrane helix</keyword>
<keyword evidence="3" id="KW-1185">Reference proteome</keyword>